<feature type="chain" id="PRO_5003251631" evidence="3">
    <location>
        <begin position="19"/>
        <end position="205"/>
    </location>
</feature>
<accession>F0JA09</accession>
<feature type="domain" description="TIL" evidence="4">
    <location>
        <begin position="87"/>
        <end position="139"/>
    </location>
</feature>
<dbReference type="SUPFAM" id="SSF57567">
    <property type="entry name" value="Serine protease inhibitors"/>
    <property type="match status" value="3"/>
</dbReference>
<feature type="signal peptide" evidence="3">
    <location>
        <begin position="1"/>
        <end position="18"/>
    </location>
</feature>
<evidence type="ECO:0000313" key="5">
    <source>
        <dbReference type="EMBL" id="DAA34675.1"/>
    </source>
</evidence>
<dbReference type="PANTHER" id="PTHR23259">
    <property type="entry name" value="RIDDLE"/>
    <property type="match status" value="1"/>
</dbReference>
<dbReference type="InterPro" id="IPR036084">
    <property type="entry name" value="Ser_inhib-like_sf"/>
</dbReference>
<dbReference type="CDD" id="cd19941">
    <property type="entry name" value="TIL"/>
    <property type="match status" value="2"/>
</dbReference>
<evidence type="ECO:0000256" key="3">
    <source>
        <dbReference type="SAM" id="SignalP"/>
    </source>
</evidence>
<keyword evidence="3" id="KW-0732">Signal</keyword>
<dbReference type="Pfam" id="PF01826">
    <property type="entry name" value="TIL"/>
    <property type="match status" value="2"/>
</dbReference>
<dbReference type="PANTHER" id="PTHR23259:SF70">
    <property type="entry name" value="ACCESSORY GLAND PROTEIN ACP62F-RELATED"/>
    <property type="match status" value="1"/>
</dbReference>
<keyword evidence="2" id="KW-1015">Disulfide bond</keyword>
<dbReference type="AlphaFoldDB" id="F0JA09"/>
<dbReference type="InterPro" id="IPR051368">
    <property type="entry name" value="SerProtInhib-TIL_Domain"/>
</dbReference>
<evidence type="ECO:0000259" key="4">
    <source>
        <dbReference type="Pfam" id="PF01826"/>
    </source>
</evidence>
<dbReference type="InterPro" id="IPR002919">
    <property type="entry name" value="TIL_dom"/>
</dbReference>
<sequence>MNCLRIGLLFMAIFLAEAQRTATRNQCSYIERRSTWPRYDQFCKPNLTPRWELYKPRLCLCKQGYIRNSWGHCIKRQECNSCRHVRKKDFKQCSSACPLVCGKRVPQVCTEQCVVGCACPPGYVIHPSNQKSCVPVSHCPPRCPRHSTFQLCSSTCAPSCDSPRPKRCEIRCHEGECVCHPWFATALVKGDQKCVPRNRCPTRGE</sequence>
<feature type="domain" description="TIL" evidence="4">
    <location>
        <begin position="143"/>
        <end position="200"/>
    </location>
</feature>
<protein>
    <submittedName>
        <fullName evidence="5">Hypothetical secreted protein 204</fullName>
    </submittedName>
</protein>
<keyword evidence="1" id="KW-0646">Protease inhibitor</keyword>
<dbReference type="GO" id="GO:0030414">
    <property type="term" value="F:peptidase inhibitor activity"/>
    <property type="evidence" value="ECO:0007669"/>
    <property type="project" value="UniProtKB-KW"/>
</dbReference>
<name>F0JA09_AMBVA</name>
<evidence type="ECO:0000256" key="1">
    <source>
        <dbReference type="ARBA" id="ARBA00022690"/>
    </source>
</evidence>
<dbReference type="Gene3D" id="2.10.25.10">
    <property type="entry name" value="Laminin"/>
    <property type="match status" value="3"/>
</dbReference>
<reference evidence="5" key="1">
    <citation type="journal article" date="2011" name="BMC Genomics">
        <title>A further insight into the sialome of the tropical bont tick, Amblyomma variegatum.</title>
        <authorList>
            <person name="Ribeiro J.M."/>
            <person name="Anderson J.M."/>
            <person name="Manoukis N.C."/>
            <person name="Meng Z."/>
            <person name="Francishetti I.M."/>
        </authorList>
    </citation>
    <scope>NUCLEOTIDE SEQUENCE</scope>
    <source>
        <strain evidence="5">Amb_var-204</strain>
        <tissue evidence="5">Salivary gland</tissue>
    </source>
</reference>
<organism evidence="5">
    <name type="scientific">Amblyomma variegatum</name>
    <name type="common">Tropical bont tick</name>
    <dbReference type="NCBI Taxonomy" id="34610"/>
    <lineage>
        <taxon>Eukaryota</taxon>
        <taxon>Metazoa</taxon>
        <taxon>Ecdysozoa</taxon>
        <taxon>Arthropoda</taxon>
        <taxon>Chelicerata</taxon>
        <taxon>Arachnida</taxon>
        <taxon>Acari</taxon>
        <taxon>Parasitiformes</taxon>
        <taxon>Ixodida</taxon>
        <taxon>Ixodoidea</taxon>
        <taxon>Ixodidae</taxon>
        <taxon>Amblyomminae</taxon>
        <taxon>Amblyomma</taxon>
    </lineage>
</organism>
<evidence type="ECO:0000256" key="2">
    <source>
        <dbReference type="ARBA" id="ARBA00023157"/>
    </source>
</evidence>
<dbReference type="EMBL" id="BK007710">
    <property type="protein sequence ID" value="DAA34675.1"/>
    <property type="molecule type" value="mRNA"/>
</dbReference>
<proteinExistence type="evidence at transcript level"/>